<dbReference type="PANTHER" id="PTHR13318:SF190">
    <property type="entry name" value="PARTNER OF PAIRED, ISOFORM B"/>
    <property type="match status" value="1"/>
</dbReference>
<evidence type="ECO:0000313" key="2">
    <source>
        <dbReference type="EMBL" id="CAI3980765.1"/>
    </source>
</evidence>
<proteinExistence type="predicted"/>
<keyword evidence="4" id="KW-0560">Oxidoreductase</keyword>
<protein>
    <submittedName>
        <fullName evidence="4">2OG-Fe dioxygenase family protein</fullName>
    </submittedName>
</protein>
<dbReference type="GO" id="GO:0019005">
    <property type="term" value="C:SCF ubiquitin ligase complex"/>
    <property type="evidence" value="ECO:0007669"/>
    <property type="project" value="TreeGrafter"/>
</dbReference>
<feature type="chain" id="PRO_5043272332" evidence="1">
    <location>
        <begin position="23"/>
        <end position="562"/>
    </location>
</feature>
<organism evidence="2">
    <name type="scientific">Cladocopium goreaui</name>
    <dbReference type="NCBI Taxonomy" id="2562237"/>
    <lineage>
        <taxon>Eukaryota</taxon>
        <taxon>Sar</taxon>
        <taxon>Alveolata</taxon>
        <taxon>Dinophyceae</taxon>
        <taxon>Suessiales</taxon>
        <taxon>Symbiodiniaceae</taxon>
        <taxon>Cladocopium</taxon>
    </lineage>
</organism>
<keyword evidence="5" id="KW-1185">Reference proteome</keyword>
<dbReference type="EMBL" id="CAMXCT010000584">
    <property type="protein sequence ID" value="CAI3980765.1"/>
    <property type="molecule type" value="Genomic_DNA"/>
</dbReference>
<gene>
    <name evidence="2" type="ORF">C1SCF055_LOCUS8623</name>
</gene>
<dbReference type="GO" id="GO:0031146">
    <property type="term" value="P:SCF-dependent proteasomal ubiquitin-dependent protein catabolic process"/>
    <property type="evidence" value="ECO:0007669"/>
    <property type="project" value="TreeGrafter"/>
</dbReference>
<evidence type="ECO:0000313" key="3">
    <source>
        <dbReference type="EMBL" id="CAL1134140.1"/>
    </source>
</evidence>
<comment type="caution">
    <text evidence="2">The sequence shown here is derived from an EMBL/GenBank/DDBJ whole genome shotgun (WGS) entry which is preliminary data.</text>
</comment>
<dbReference type="InterPro" id="IPR032675">
    <property type="entry name" value="LRR_dom_sf"/>
</dbReference>
<accession>A0A9P1FNE8</accession>
<dbReference type="EMBL" id="CAMXCT030000584">
    <property type="protein sequence ID" value="CAL4768077.1"/>
    <property type="molecule type" value="Genomic_DNA"/>
</dbReference>
<dbReference type="AlphaFoldDB" id="A0A9P1FNE8"/>
<dbReference type="Gene3D" id="3.80.10.10">
    <property type="entry name" value="Ribonuclease Inhibitor"/>
    <property type="match status" value="1"/>
</dbReference>
<dbReference type="GO" id="GO:0051213">
    <property type="term" value="F:dioxygenase activity"/>
    <property type="evidence" value="ECO:0007669"/>
    <property type="project" value="UniProtKB-KW"/>
</dbReference>
<dbReference type="OrthoDB" id="10044893at2759"/>
<keyword evidence="1" id="KW-0732">Signal</keyword>
<name>A0A9P1FNE8_9DINO</name>
<dbReference type="SUPFAM" id="SSF52047">
    <property type="entry name" value="RNI-like"/>
    <property type="match status" value="1"/>
</dbReference>
<dbReference type="Gene3D" id="2.60.120.620">
    <property type="entry name" value="q2cbj1_9rhob like domain"/>
    <property type="match status" value="1"/>
</dbReference>
<evidence type="ECO:0000256" key="1">
    <source>
        <dbReference type="SAM" id="SignalP"/>
    </source>
</evidence>
<reference evidence="2" key="1">
    <citation type="submission" date="2022-10" db="EMBL/GenBank/DDBJ databases">
        <authorList>
            <person name="Chen Y."/>
            <person name="Dougan E. K."/>
            <person name="Chan C."/>
            <person name="Rhodes N."/>
            <person name="Thang M."/>
        </authorList>
    </citation>
    <scope>NUCLEOTIDE SEQUENCE</scope>
</reference>
<feature type="signal peptide" evidence="1">
    <location>
        <begin position="1"/>
        <end position="22"/>
    </location>
</feature>
<dbReference type="Pfam" id="PF10014">
    <property type="entry name" value="2OG-Fe_Oxy_2"/>
    <property type="match status" value="1"/>
</dbReference>
<sequence length="562" mass="62369">MGRGHVVSQLPMLLAPFSPLEAFGLWGQLCQSWRQRLWAENTRKEVLSHLNFGVLRLDHDKSISACAALAKYIPDTLHVLVNVEKAFEKTLVDVTTQSPTAPGAGLPPGDWDGKPMFEHILDDMSDAERQHILENIVLSDDPSSKHFAKRHKAIRFVTIINGRVQTFTQNYFLQDVEYNDFSGGLRRYYGLINEDLFEPGAPVAKVVLNFAEYYGIPEKTAILIQIQTSYFDKKEYAKTRASVTGQGIHTDGADRAMLVCLHRGDKLEGAENLFHASLDGTEPLCEELPLQNREGLYFKDNSLYHTVTRAQVGKYQNLEQVLNLDFFRCHLGQAAAEQLASAIPPGLLHLQLGLTRSRVGSGGLRRLAEKLPSSLKSLWLDVGSCFVGNEGILAINLQALPDLKSFHLSAENDLKVDDTSLQFLADGISSLSTLRLDFSRCRVSFRGIQYLAERLPALETLQLSFCNCHVSPDGASSLAARLPPTLTELSLNFCRGEIGDASRIHIFLVHSTALRLDLTGIPIRMEALVFPPSLTHLDLTVGALKGDIRRLRQNFPGSKLST</sequence>
<keyword evidence="4" id="KW-0223">Dioxygenase</keyword>
<dbReference type="EMBL" id="CAMXCT020000584">
    <property type="protein sequence ID" value="CAL1134140.1"/>
    <property type="molecule type" value="Genomic_DNA"/>
</dbReference>
<dbReference type="Proteomes" id="UP001152797">
    <property type="component" value="Unassembled WGS sequence"/>
</dbReference>
<dbReference type="PANTHER" id="PTHR13318">
    <property type="entry name" value="PARTNER OF PAIRED, ISOFORM B-RELATED"/>
    <property type="match status" value="1"/>
</dbReference>
<evidence type="ECO:0000313" key="5">
    <source>
        <dbReference type="Proteomes" id="UP001152797"/>
    </source>
</evidence>
<reference evidence="3" key="2">
    <citation type="submission" date="2024-04" db="EMBL/GenBank/DDBJ databases">
        <authorList>
            <person name="Chen Y."/>
            <person name="Shah S."/>
            <person name="Dougan E. K."/>
            <person name="Thang M."/>
            <person name="Chan C."/>
        </authorList>
    </citation>
    <scope>NUCLEOTIDE SEQUENCE [LARGE SCALE GENOMIC DNA]</scope>
</reference>
<evidence type="ECO:0000313" key="4">
    <source>
        <dbReference type="EMBL" id="CAL4768077.1"/>
    </source>
</evidence>
<dbReference type="InterPro" id="IPR018724">
    <property type="entry name" value="2OG-Fe_dioxygenase"/>
</dbReference>